<dbReference type="KEGG" id="tcd:AAIA72_12675"/>
<dbReference type="Gene3D" id="2.30.110.50">
    <property type="match status" value="1"/>
</dbReference>
<dbReference type="Pfam" id="PF04717">
    <property type="entry name" value="Phage_base_V"/>
    <property type="match status" value="1"/>
</dbReference>
<accession>A0AB39UUQ3</accession>
<name>A0AB39UUQ3_9GAMM</name>
<feature type="compositionally biased region" description="Polar residues" evidence="2">
    <location>
        <begin position="629"/>
        <end position="642"/>
    </location>
</feature>
<evidence type="ECO:0000259" key="3">
    <source>
        <dbReference type="Pfam" id="PF04717"/>
    </source>
</evidence>
<gene>
    <name evidence="4" type="primary">tssI</name>
    <name evidence="4" type="ORF">AAIA72_12675</name>
</gene>
<dbReference type="InterPro" id="IPR037026">
    <property type="entry name" value="Vgr_OB-fold_dom_sf"/>
</dbReference>
<protein>
    <submittedName>
        <fullName evidence="4">Type VI secretion system tip protein TssI/VgrG</fullName>
    </submittedName>
</protein>
<dbReference type="NCBIfam" id="TIGR03361">
    <property type="entry name" value="VI_Rhs_Vgr"/>
    <property type="match status" value="1"/>
</dbReference>
<feature type="domain" description="Gp5/Type VI secretion system Vgr protein OB-fold" evidence="3">
    <location>
        <begin position="370"/>
        <end position="437"/>
    </location>
</feature>
<dbReference type="SUPFAM" id="SSF69349">
    <property type="entry name" value="Phage fibre proteins"/>
    <property type="match status" value="1"/>
</dbReference>
<reference evidence="4" key="1">
    <citation type="submission" date="2024-05" db="EMBL/GenBank/DDBJ databases">
        <title>Genome sequencing of novel strain.</title>
        <authorList>
            <person name="Ganbat D."/>
            <person name="Ganbat S."/>
            <person name="Lee S.-J."/>
        </authorList>
    </citation>
    <scope>NUCLEOTIDE SEQUENCE</scope>
    <source>
        <strain evidence="4">SMD15-11</strain>
    </source>
</reference>
<dbReference type="NCBIfam" id="TIGR01646">
    <property type="entry name" value="vgr_GE"/>
    <property type="match status" value="1"/>
</dbReference>
<sequence length="1311" mass="144145">MSRYAQVSCRIAQERDVWQVEHWQGREGLDTPFSFTITLVSRQGAADPDWIDRDACLTLTGPLGSRHVHGLIVGQRTQMEDRGLKTVVIELAPCTDLLRHRVRRRIFEKATVEEIATRIWKEAGLPPGDLRFDLRDSLRRPDMTVQFDESEWDFLTRLFAEQGLHYHFVHHAHRHELVVSDHQAVFRLPDPLRRKVSVRDDARMTPEPVLYDWQETWCATPARVTVRQYDLWRPDRFDVAEAGEDDGTHWRVFGYAGIHPPAAQRARRIHARFRADAERARAFSQRVDLSPGEWVDVAHAGAPAGRYLIVALHHEGTQDSVREERALEGSESVQQIELLPPGLDWAAPLPPPRPVAPAQTALVMGLEEDRVHTDELGRVRLRFHWDDDPGRSAWVRVLTPFAGPRQGLWALPRVGQEVIVRFVEGDPDHPVVTGALYNGVNGLPWQGDDTRYRTGLRTRTVGEGASHVVQFDDTPGKEQIFLQSAGDMDLRIAGDQVETLDGHDRQRISGHSQTQVSGDVIQAIGGDLRGQSRTTLALGASADHSLKSGGNIRLGGSTQINAWAGQQMVIESCSQIVLNGGGSTLTITPGAIILNAPAVGFGGGGGAAGGRVAAQAAQVQGVGLKRQDSTAAQGTGQQSRTGQLVMGGADDGTDAGTTSGGKAEHTKPAAGAAAPRKPDPADDGDTNALVQVTEELDTLIYVPGLPDESGSHTEPVLAALPKDVADLLEEEARRLDDLLRKALDAFRKGNEAARAQALSELDATIKPLFDTGKIAPITEVWGGWGRKFTYVRSDVLRNHIRRYKLDVDVRNGRKFSHPDGRLDPAKLRKALTEGVRKKVSELSQGSVKFEYKADLVERKTVALTKMQLLINAEANHDPFGTRTWNASAAAQLVRYAYGAGLALTANPREGFSLKMDGFVSLTWAEGKATLEGYLPNESGQPVELNLPTKQGTPKPLRLGTYRVLAKISASGYAGSKLQLTADAACTLEQGRLMLRGLSSEEARELRRKDKFFTPAKAEINGFAGISAGIECMGSLQWDNPEIQKPGKPDSGWCDLAALGLEGNASVGAGVTAGFYVSYEEGKFRIRAKAGVVWGVGAGGDIGATVDTSQILTLAQYVYHQLKDNDYNYLTYIQPMAFEMLYSGIAIQIITGRPVQTIISIGYRRLSQLFNRVMQEHESGMRLAKAIVKGEQDDWLSSAVPELKGIMLWQLTNTNIASYFDPETYAALDGGWPKVNEIREEAVIKVLSYTQSQSEWREILEHCSQNGQKTDPLVAENRIAEFLDGCQRIRYDMFTRLIREKPVPGAVRRLAL</sequence>
<comment type="similarity">
    <text evidence="1">Belongs to the VgrG protein family.</text>
</comment>
<dbReference type="SUPFAM" id="SSF69279">
    <property type="entry name" value="Phage tail proteins"/>
    <property type="match status" value="2"/>
</dbReference>
<evidence type="ECO:0000256" key="2">
    <source>
        <dbReference type="SAM" id="MobiDB-lite"/>
    </source>
</evidence>
<organism evidence="4">
    <name type="scientific">Thermohahella caldifontis</name>
    <dbReference type="NCBI Taxonomy" id="3142973"/>
    <lineage>
        <taxon>Bacteria</taxon>
        <taxon>Pseudomonadati</taxon>
        <taxon>Pseudomonadota</taxon>
        <taxon>Gammaproteobacteria</taxon>
        <taxon>Oceanospirillales</taxon>
        <taxon>Hahellaceae</taxon>
        <taxon>Thermohahella</taxon>
    </lineage>
</organism>
<dbReference type="EMBL" id="CP154858">
    <property type="protein sequence ID" value="XDT71657.1"/>
    <property type="molecule type" value="Genomic_DNA"/>
</dbReference>
<proteinExistence type="inferred from homology"/>
<feature type="region of interest" description="Disordered" evidence="2">
    <location>
        <begin position="625"/>
        <end position="683"/>
    </location>
</feature>
<dbReference type="Gene3D" id="2.40.50.230">
    <property type="entry name" value="Gp5 N-terminal domain"/>
    <property type="match status" value="1"/>
</dbReference>
<dbReference type="InterPro" id="IPR017847">
    <property type="entry name" value="T6SS_RhsGE_Vgr_subset"/>
</dbReference>
<dbReference type="InterPro" id="IPR006533">
    <property type="entry name" value="T6SS_Vgr_RhsGE"/>
</dbReference>
<evidence type="ECO:0000256" key="1">
    <source>
        <dbReference type="ARBA" id="ARBA00005558"/>
    </source>
</evidence>
<dbReference type="SUPFAM" id="SSF69255">
    <property type="entry name" value="gp5 N-terminal domain-like"/>
    <property type="match status" value="1"/>
</dbReference>
<dbReference type="Pfam" id="PF05954">
    <property type="entry name" value="Phage_GPD"/>
    <property type="match status" value="1"/>
</dbReference>
<evidence type="ECO:0000313" key="4">
    <source>
        <dbReference type="EMBL" id="XDT71657.1"/>
    </source>
</evidence>
<dbReference type="RefSeq" id="WP_369600683.1">
    <property type="nucleotide sequence ID" value="NZ_CP154858.1"/>
</dbReference>
<dbReference type="InterPro" id="IPR006531">
    <property type="entry name" value="Gp5/Vgr_OB"/>
</dbReference>
<dbReference type="Gene3D" id="3.55.50.10">
    <property type="entry name" value="Baseplate protein-like domains"/>
    <property type="match status" value="1"/>
</dbReference>
<dbReference type="Gene3D" id="4.10.220.110">
    <property type="match status" value="1"/>
</dbReference>